<evidence type="ECO:0000313" key="1">
    <source>
        <dbReference type="EMBL" id="QNV37542.1"/>
    </source>
</evidence>
<gene>
    <name evidence="1" type="ORF">IDM49_10060</name>
</gene>
<dbReference type="RefSeq" id="WP_190724403.1">
    <property type="nucleotide sequence ID" value="NZ_CP061539.1"/>
</dbReference>
<organism evidence="1 2">
    <name type="scientific">Rothia terrae</name>
    <dbReference type="NCBI Taxonomy" id="396015"/>
    <lineage>
        <taxon>Bacteria</taxon>
        <taxon>Bacillati</taxon>
        <taxon>Actinomycetota</taxon>
        <taxon>Actinomycetes</taxon>
        <taxon>Micrococcales</taxon>
        <taxon>Micrococcaceae</taxon>
        <taxon>Rothia</taxon>
    </lineage>
</organism>
<dbReference type="GeneID" id="96624582"/>
<dbReference type="KEGG" id="rter:IDM49_10060"/>
<accession>A0A7H2BCZ6</accession>
<proteinExistence type="predicted"/>
<dbReference type="AlphaFoldDB" id="A0A7H2BCZ6"/>
<protein>
    <submittedName>
        <fullName evidence="1">DUF1501 domain-containing protein</fullName>
    </submittedName>
</protein>
<reference evidence="1 2" key="1">
    <citation type="submission" date="2020-09" db="EMBL/GenBank/DDBJ databases">
        <title>Investigation of environmental microbes.</title>
        <authorList>
            <person name="Ou Y."/>
            <person name="Kang Q."/>
        </authorList>
    </citation>
    <scope>NUCLEOTIDE SEQUENCE [LARGE SCALE GENOMIC DNA]</scope>
    <source>
        <strain evidence="1 2">KJZ-14</strain>
    </source>
</reference>
<dbReference type="PANTHER" id="PTHR43737">
    <property type="entry name" value="BLL7424 PROTEIN"/>
    <property type="match status" value="1"/>
</dbReference>
<evidence type="ECO:0000313" key="2">
    <source>
        <dbReference type="Proteomes" id="UP000516404"/>
    </source>
</evidence>
<name>A0A7H2BCZ6_9MICC</name>
<dbReference type="InterPro" id="IPR010869">
    <property type="entry name" value="DUF1501"/>
</dbReference>
<sequence>MKHFKTLFLKEDSLHQVHHHSGDDSRNFLVDTRTGENIRSFDQANSIACERLSENAGGFGRRSLLKGGALGVLSLSSMMLHESIYPRYAYAAEPVGDGTVLVVVYLRGGADGLSLVTPYNDDHYNANRKTTRKSLSMNGAYKLDGTFMLAPELSGLKKAWIAGDLSIAHSVGIDNNTRSHFSNYIISDRSAPVQYKTGWLARLLDATYNNESQFRAFSHAGRVSGAFYGHDQEILSINAFSDFKVSTSFKDTETISAVASRISRNVGGDLGASVKTTLGAMNQVQEISNAGYKPENGADYPDTALGTGMKDIAQIIKANKGVQVVTVDQGNWDTHRGQADRLNTLAKDLGDSLGAFYQDMGALRMQNVVVMTVSEFGRTTVENQSLGTDHGAGNFSFVLSGKATGRITGGSWGGLKNDDDKDNAIRTDYRSVAAEVMSKGLGVDSARIAQIFPEFTPKPVGLLA</sequence>
<dbReference type="EMBL" id="CP061539">
    <property type="protein sequence ID" value="QNV37542.1"/>
    <property type="molecule type" value="Genomic_DNA"/>
</dbReference>
<dbReference type="PANTHER" id="PTHR43737:SF1">
    <property type="entry name" value="DUF1501 DOMAIN-CONTAINING PROTEIN"/>
    <property type="match status" value="1"/>
</dbReference>
<keyword evidence="2" id="KW-1185">Reference proteome</keyword>
<dbReference type="Proteomes" id="UP000516404">
    <property type="component" value="Chromosome"/>
</dbReference>
<dbReference type="Pfam" id="PF07394">
    <property type="entry name" value="DUF1501"/>
    <property type="match status" value="1"/>
</dbReference>